<evidence type="ECO:0000313" key="2">
    <source>
        <dbReference type="Proteomes" id="UP001213799"/>
    </source>
</evidence>
<organism evidence="1 2">
    <name type="scientific">Penicillium hordei</name>
    <dbReference type="NCBI Taxonomy" id="40994"/>
    <lineage>
        <taxon>Eukaryota</taxon>
        <taxon>Fungi</taxon>
        <taxon>Dikarya</taxon>
        <taxon>Ascomycota</taxon>
        <taxon>Pezizomycotina</taxon>
        <taxon>Eurotiomycetes</taxon>
        <taxon>Eurotiomycetidae</taxon>
        <taxon>Eurotiales</taxon>
        <taxon>Aspergillaceae</taxon>
        <taxon>Penicillium</taxon>
    </lineage>
</organism>
<dbReference type="RefSeq" id="XP_056754722.1">
    <property type="nucleotide sequence ID" value="XM_056894974.1"/>
</dbReference>
<accession>A0AAD6EBL6</accession>
<name>A0AAD6EBL6_9EURO</name>
<dbReference type="EMBL" id="JAQJAE010000002">
    <property type="protein sequence ID" value="KAJ5607297.1"/>
    <property type="molecule type" value="Genomic_DNA"/>
</dbReference>
<protein>
    <submittedName>
        <fullName evidence="1">Uncharacterized protein</fullName>
    </submittedName>
</protein>
<reference evidence="1" key="1">
    <citation type="journal article" date="2023" name="IMA Fungus">
        <title>Comparative genomic study of the Penicillium genus elucidates a diverse pangenome and 15 lateral gene transfer events.</title>
        <authorList>
            <person name="Petersen C."/>
            <person name="Sorensen T."/>
            <person name="Nielsen M.R."/>
            <person name="Sondergaard T.E."/>
            <person name="Sorensen J.L."/>
            <person name="Fitzpatrick D.A."/>
            <person name="Frisvad J.C."/>
            <person name="Nielsen K.L."/>
        </authorList>
    </citation>
    <scope>NUCLEOTIDE SEQUENCE</scope>
    <source>
        <strain evidence="1">IBT 12815</strain>
    </source>
</reference>
<gene>
    <name evidence="1" type="ORF">N7537_003916</name>
</gene>
<keyword evidence="2" id="KW-1185">Reference proteome</keyword>
<dbReference type="Proteomes" id="UP001213799">
    <property type="component" value="Unassembled WGS sequence"/>
</dbReference>
<reference evidence="1" key="2">
    <citation type="submission" date="2023-01" db="EMBL/GenBank/DDBJ databases">
        <authorList>
            <person name="Petersen C."/>
        </authorList>
    </citation>
    <scope>NUCLEOTIDE SEQUENCE</scope>
    <source>
        <strain evidence="1">IBT 12815</strain>
    </source>
</reference>
<sequence>MAMNKITCAMWLSLQLALLLSTTAVGFRIIYRAINGSSLFLADWLIILALANLRKQTFEYGISIVGVVCTLRSFTPKPAMT</sequence>
<comment type="caution">
    <text evidence="1">The sequence shown here is derived from an EMBL/GenBank/DDBJ whole genome shotgun (WGS) entry which is preliminary data.</text>
</comment>
<evidence type="ECO:0000313" key="1">
    <source>
        <dbReference type="EMBL" id="KAJ5607297.1"/>
    </source>
</evidence>
<dbReference type="AlphaFoldDB" id="A0AAD6EBL6"/>
<dbReference type="GeneID" id="81585216"/>
<proteinExistence type="predicted"/>